<sequence length="278" mass="29888">MTTQNTDSPALALRGVSKSFRTPDGQQVGVHPTDLDVAPGEIHGIIGFSGAGKSTLLRLANLLERPDAGQVVVHGQDLMTLSPADLRTARQRIGMIFQHFNLLHNRTVADNVAFPLRIAGADEARINERVKTCLEFVGLSEKAGVYPAQLSGGQKQRVAIARALAPEPHVLLADEPTSALDPRTTQSLLEVLADVNRRLGVTILLVSHEMGVIRRLCHRVSVMEGGSIVERLTIANGRIPPDSQLAQWLREYGDAEGDAEEAAAEPAPQHLLSEAAHG</sequence>
<evidence type="ECO:0000256" key="6">
    <source>
        <dbReference type="ARBA" id="ARBA00022970"/>
    </source>
</evidence>
<evidence type="ECO:0000256" key="4">
    <source>
        <dbReference type="ARBA" id="ARBA00022840"/>
    </source>
</evidence>
<dbReference type="InterPro" id="IPR003439">
    <property type="entry name" value="ABC_transporter-like_ATP-bd"/>
</dbReference>
<dbReference type="InterPro" id="IPR050086">
    <property type="entry name" value="MetN_ABC_transporter-like"/>
</dbReference>
<dbReference type="InterPro" id="IPR017871">
    <property type="entry name" value="ABC_transporter-like_CS"/>
</dbReference>
<evidence type="ECO:0000259" key="9">
    <source>
        <dbReference type="PROSITE" id="PS50893"/>
    </source>
</evidence>
<dbReference type="Proteomes" id="UP000292136">
    <property type="component" value="Unassembled WGS sequence"/>
</dbReference>
<feature type="region of interest" description="Disordered" evidence="8">
    <location>
        <begin position="256"/>
        <end position="278"/>
    </location>
</feature>
<dbReference type="InterPro" id="IPR003593">
    <property type="entry name" value="AAA+_ATPase"/>
</dbReference>
<dbReference type="Pfam" id="PF00005">
    <property type="entry name" value="ABC_tran"/>
    <property type="match status" value="1"/>
</dbReference>
<reference evidence="10 11" key="1">
    <citation type="submission" date="2019-02" db="EMBL/GenBank/DDBJ databases">
        <title>Genomic Encyclopedia of Type Strains, Phase IV (KMG-IV): sequencing the most valuable type-strain genomes for metagenomic binning, comparative biology and taxonomic classification.</title>
        <authorList>
            <person name="Goeker M."/>
        </authorList>
    </citation>
    <scope>NUCLEOTIDE SEQUENCE [LARGE SCALE GENOMIC DNA]</scope>
    <source>
        <strain evidence="10 11">DSM 21223</strain>
    </source>
</reference>
<name>A0ABY0IQE0_9RHOO</name>
<protein>
    <submittedName>
        <fullName evidence="10">D-methionine transport system ATP-binding protein</fullName>
    </submittedName>
</protein>
<feature type="domain" description="ABC transporter" evidence="9">
    <location>
        <begin position="11"/>
        <end position="250"/>
    </location>
</feature>
<comment type="caution">
    <text evidence="10">The sequence shown here is derived from an EMBL/GenBank/DDBJ whole genome shotgun (WGS) entry which is preliminary data.</text>
</comment>
<dbReference type="PANTHER" id="PTHR43166">
    <property type="entry name" value="AMINO ACID IMPORT ATP-BINDING PROTEIN"/>
    <property type="match status" value="1"/>
</dbReference>
<accession>A0ABY0IQE0</accession>
<evidence type="ECO:0000256" key="7">
    <source>
        <dbReference type="ARBA" id="ARBA00023136"/>
    </source>
</evidence>
<evidence type="ECO:0000313" key="10">
    <source>
        <dbReference type="EMBL" id="RZT89479.1"/>
    </source>
</evidence>
<keyword evidence="2" id="KW-1003">Cell membrane</keyword>
<evidence type="ECO:0000256" key="2">
    <source>
        <dbReference type="ARBA" id="ARBA00022475"/>
    </source>
</evidence>
<dbReference type="PROSITE" id="PS50893">
    <property type="entry name" value="ABC_TRANSPORTER_2"/>
    <property type="match status" value="1"/>
</dbReference>
<keyword evidence="4 10" id="KW-0067">ATP-binding</keyword>
<keyword evidence="11" id="KW-1185">Reference proteome</keyword>
<dbReference type="SMART" id="SM00382">
    <property type="entry name" value="AAA"/>
    <property type="match status" value="1"/>
</dbReference>
<dbReference type="PANTHER" id="PTHR43166:SF30">
    <property type="entry name" value="METHIONINE IMPORT ATP-BINDING PROTEIN METN"/>
    <property type="match status" value="1"/>
</dbReference>
<dbReference type="SUPFAM" id="SSF52540">
    <property type="entry name" value="P-loop containing nucleoside triphosphate hydrolases"/>
    <property type="match status" value="1"/>
</dbReference>
<keyword evidence="3" id="KW-0547">Nucleotide-binding</keyword>
<evidence type="ECO:0000256" key="5">
    <source>
        <dbReference type="ARBA" id="ARBA00022967"/>
    </source>
</evidence>
<evidence type="ECO:0000256" key="3">
    <source>
        <dbReference type="ARBA" id="ARBA00022741"/>
    </source>
</evidence>
<dbReference type="GO" id="GO:0005524">
    <property type="term" value="F:ATP binding"/>
    <property type="evidence" value="ECO:0007669"/>
    <property type="project" value="UniProtKB-KW"/>
</dbReference>
<dbReference type="Gene3D" id="3.40.50.300">
    <property type="entry name" value="P-loop containing nucleotide triphosphate hydrolases"/>
    <property type="match status" value="1"/>
</dbReference>
<evidence type="ECO:0000313" key="11">
    <source>
        <dbReference type="Proteomes" id="UP000292136"/>
    </source>
</evidence>
<keyword evidence="7" id="KW-0472">Membrane</keyword>
<keyword evidence="6" id="KW-0029">Amino-acid transport</keyword>
<keyword evidence="1" id="KW-0813">Transport</keyword>
<organism evidence="10 11">
    <name type="scientific">Azospira oryzae</name>
    <dbReference type="NCBI Taxonomy" id="146939"/>
    <lineage>
        <taxon>Bacteria</taxon>
        <taxon>Pseudomonadati</taxon>
        <taxon>Pseudomonadota</taxon>
        <taxon>Betaproteobacteria</taxon>
        <taxon>Rhodocyclales</taxon>
        <taxon>Rhodocyclaceae</taxon>
        <taxon>Azospira</taxon>
    </lineage>
</organism>
<dbReference type="InterPro" id="IPR027417">
    <property type="entry name" value="P-loop_NTPase"/>
</dbReference>
<keyword evidence="5" id="KW-1278">Translocase</keyword>
<dbReference type="PROSITE" id="PS00211">
    <property type="entry name" value="ABC_TRANSPORTER_1"/>
    <property type="match status" value="1"/>
</dbReference>
<dbReference type="InterPro" id="IPR041701">
    <property type="entry name" value="MetN_ABC"/>
</dbReference>
<proteinExistence type="predicted"/>
<dbReference type="RefSeq" id="WP_130458226.1">
    <property type="nucleotide sequence ID" value="NZ_SHKM01000001.1"/>
</dbReference>
<evidence type="ECO:0000256" key="1">
    <source>
        <dbReference type="ARBA" id="ARBA00022448"/>
    </source>
</evidence>
<evidence type="ECO:0000256" key="8">
    <source>
        <dbReference type="SAM" id="MobiDB-lite"/>
    </source>
</evidence>
<dbReference type="CDD" id="cd03258">
    <property type="entry name" value="ABC_MetN_methionine_transporter"/>
    <property type="match status" value="1"/>
</dbReference>
<dbReference type="EMBL" id="SHKM01000001">
    <property type="protein sequence ID" value="RZT89479.1"/>
    <property type="molecule type" value="Genomic_DNA"/>
</dbReference>
<gene>
    <name evidence="10" type="ORF">EV678_0265</name>
</gene>